<accession>A0A820KKZ2</accession>
<evidence type="ECO:0000256" key="1">
    <source>
        <dbReference type="SAM" id="MobiDB-lite"/>
    </source>
</evidence>
<evidence type="ECO:0000313" key="3">
    <source>
        <dbReference type="Proteomes" id="UP000663874"/>
    </source>
</evidence>
<dbReference type="Proteomes" id="UP000663874">
    <property type="component" value="Unassembled WGS sequence"/>
</dbReference>
<dbReference type="AlphaFoldDB" id="A0A820KKZ2"/>
<proteinExistence type="predicted"/>
<comment type="caution">
    <text evidence="2">The sequence shown here is derived from an EMBL/GenBank/DDBJ whole genome shotgun (WGS) entry which is preliminary data.</text>
</comment>
<reference evidence="2" key="1">
    <citation type="submission" date="2021-02" db="EMBL/GenBank/DDBJ databases">
        <authorList>
            <person name="Nowell W R."/>
        </authorList>
    </citation>
    <scope>NUCLEOTIDE SEQUENCE</scope>
</reference>
<name>A0A820KKZ2_9BILA</name>
<sequence>KKKTPMKPSDYIGRLSRTSDRNNKYDYSSMIKKTKEN</sequence>
<evidence type="ECO:0000313" key="2">
    <source>
        <dbReference type="EMBL" id="CAF4341952.1"/>
    </source>
</evidence>
<dbReference type="EMBL" id="CAJOBE010046002">
    <property type="protein sequence ID" value="CAF4341952.1"/>
    <property type="molecule type" value="Genomic_DNA"/>
</dbReference>
<organism evidence="2 3">
    <name type="scientific">Rotaria sordida</name>
    <dbReference type="NCBI Taxonomy" id="392033"/>
    <lineage>
        <taxon>Eukaryota</taxon>
        <taxon>Metazoa</taxon>
        <taxon>Spiralia</taxon>
        <taxon>Gnathifera</taxon>
        <taxon>Rotifera</taxon>
        <taxon>Eurotatoria</taxon>
        <taxon>Bdelloidea</taxon>
        <taxon>Philodinida</taxon>
        <taxon>Philodinidae</taxon>
        <taxon>Rotaria</taxon>
    </lineage>
</organism>
<feature type="non-terminal residue" evidence="2">
    <location>
        <position position="1"/>
    </location>
</feature>
<protein>
    <submittedName>
        <fullName evidence="2">Uncharacterized protein</fullName>
    </submittedName>
</protein>
<feature type="region of interest" description="Disordered" evidence="1">
    <location>
        <begin position="1"/>
        <end position="37"/>
    </location>
</feature>
<gene>
    <name evidence="2" type="ORF">FNK824_LOCUS42051</name>
</gene>